<name>A0A915KGX3_ROMCU</name>
<protein>
    <submittedName>
        <fullName evidence="2">Uncharacterized protein</fullName>
    </submittedName>
</protein>
<reference evidence="2" key="1">
    <citation type="submission" date="2022-11" db="UniProtKB">
        <authorList>
            <consortium name="WormBaseParasite"/>
        </authorList>
    </citation>
    <scope>IDENTIFICATION</scope>
</reference>
<proteinExistence type="predicted"/>
<accession>A0A915KGX3</accession>
<evidence type="ECO:0000313" key="1">
    <source>
        <dbReference type="Proteomes" id="UP000887565"/>
    </source>
</evidence>
<dbReference type="AlphaFoldDB" id="A0A915KGX3"/>
<sequence length="77" mass="8528">MLFPGDWAQTKPYKSDLQALLASPYSPYIQEVVGIYHLNMSTMGTMMRFPTVIPVALLGTQDRPLVSGIEHKFSSGP</sequence>
<evidence type="ECO:0000313" key="2">
    <source>
        <dbReference type="WBParaSite" id="nRc.2.0.1.t38078-RA"/>
    </source>
</evidence>
<organism evidence="1 2">
    <name type="scientific">Romanomermis culicivorax</name>
    <name type="common">Nematode worm</name>
    <dbReference type="NCBI Taxonomy" id="13658"/>
    <lineage>
        <taxon>Eukaryota</taxon>
        <taxon>Metazoa</taxon>
        <taxon>Ecdysozoa</taxon>
        <taxon>Nematoda</taxon>
        <taxon>Enoplea</taxon>
        <taxon>Dorylaimia</taxon>
        <taxon>Mermithida</taxon>
        <taxon>Mermithoidea</taxon>
        <taxon>Mermithidae</taxon>
        <taxon>Romanomermis</taxon>
    </lineage>
</organism>
<dbReference type="Proteomes" id="UP000887565">
    <property type="component" value="Unplaced"/>
</dbReference>
<dbReference type="WBParaSite" id="nRc.2.0.1.t38078-RA">
    <property type="protein sequence ID" value="nRc.2.0.1.t38078-RA"/>
    <property type="gene ID" value="nRc.2.0.1.g38078"/>
</dbReference>
<keyword evidence="1" id="KW-1185">Reference proteome</keyword>